<dbReference type="Proteomes" id="UP000027866">
    <property type="component" value="Unassembled WGS sequence"/>
</dbReference>
<dbReference type="InterPro" id="IPR007349">
    <property type="entry name" value="DUF418"/>
</dbReference>
<keyword evidence="1" id="KW-0472">Membrane</keyword>
<evidence type="ECO:0000313" key="3">
    <source>
        <dbReference type="EMBL" id="KEO93283.1"/>
    </source>
</evidence>
<feature type="transmembrane region" description="Helical" evidence="1">
    <location>
        <begin position="147"/>
        <end position="163"/>
    </location>
</feature>
<feature type="transmembrane region" description="Helical" evidence="1">
    <location>
        <begin position="83"/>
        <end position="109"/>
    </location>
</feature>
<keyword evidence="4" id="KW-1185">Reference proteome</keyword>
<dbReference type="EMBL" id="JMIX01000006">
    <property type="protein sequence ID" value="KEO93283.1"/>
    <property type="molecule type" value="Genomic_DNA"/>
</dbReference>
<feature type="transmembrane region" description="Helical" evidence="1">
    <location>
        <begin position="391"/>
        <end position="407"/>
    </location>
</feature>
<comment type="caution">
    <text evidence="3">The sequence shown here is derived from an EMBL/GenBank/DDBJ whole genome shotgun (WGS) entry which is preliminary data.</text>
</comment>
<dbReference type="RefSeq" id="WP_236922224.1">
    <property type="nucleotide sequence ID" value="NZ_CP017057.1"/>
</dbReference>
<dbReference type="PANTHER" id="PTHR30590:SF2">
    <property type="entry name" value="INNER MEMBRANE PROTEIN"/>
    <property type="match status" value="1"/>
</dbReference>
<feature type="transmembrane region" description="Helical" evidence="1">
    <location>
        <begin position="124"/>
        <end position="141"/>
    </location>
</feature>
<feature type="transmembrane region" description="Helical" evidence="1">
    <location>
        <begin position="253"/>
        <end position="275"/>
    </location>
</feature>
<dbReference type="AlphaFoldDB" id="A0A074MN70"/>
<gene>
    <name evidence="3" type="ORF">EH32_11210</name>
</gene>
<dbReference type="Pfam" id="PF04235">
    <property type="entry name" value="DUF418"/>
    <property type="match status" value="1"/>
</dbReference>
<evidence type="ECO:0000313" key="4">
    <source>
        <dbReference type="Proteomes" id="UP000027866"/>
    </source>
</evidence>
<feature type="transmembrane region" description="Helical" evidence="1">
    <location>
        <begin position="170"/>
        <end position="194"/>
    </location>
</feature>
<keyword evidence="1" id="KW-1133">Transmembrane helix</keyword>
<protein>
    <recommendedName>
        <fullName evidence="2">DUF418 domain-containing protein</fullName>
    </recommendedName>
</protein>
<feature type="transmembrane region" description="Helical" evidence="1">
    <location>
        <begin position="41"/>
        <end position="63"/>
    </location>
</feature>
<dbReference type="InterPro" id="IPR052529">
    <property type="entry name" value="Bact_Transport_Assoc"/>
</dbReference>
<reference evidence="3 4" key="1">
    <citation type="submission" date="2014-04" db="EMBL/GenBank/DDBJ databases">
        <title>A comprehensive comparison of genomes of Erythrobacter spp. Strains.</title>
        <authorList>
            <person name="Zheng Q."/>
        </authorList>
    </citation>
    <scope>NUCLEOTIDE SEQUENCE [LARGE SCALE GENOMIC DNA]</scope>
    <source>
        <strain evidence="3 4">DSM 8509</strain>
    </source>
</reference>
<name>A0A074MN70_9SPHN</name>
<proteinExistence type="predicted"/>
<dbReference type="PATRIC" id="fig|39960.10.peg.2592"/>
<feature type="domain" description="DUF418" evidence="2">
    <location>
        <begin position="270"/>
        <end position="430"/>
    </location>
</feature>
<feature type="transmembrane region" description="Helical" evidence="1">
    <location>
        <begin position="313"/>
        <end position="341"/>
    </location>
</feature>
<dbReference type="PANTHER" id="PTHR30590">
    <property type="entry name" value="INNER MEMBRANE PROTEIN"/>
    <property type="match status" value="1"/>
</dbReference>
<accession>A0A074MN70</accession>
<evidence type="ECO:0000259" key="2">
    <source>
        <dbReference type="Pfam" id="PF04235"/>
    </source>
</evidence>
<dbReference type="KEGG" id="elq:Ga0102493_11337"/>
<feature type="transmembrane region" description="Helical" evidence="1">
    <location>
        <begin position="287"/>
        <end position="307"/>
    </location>
</feature>
<keyword evidence="1" id="KW-0812">Transmembrane</keyword>
<feature type="transmembrane region" description="Helical" evidence="1">
    <location>
        <begin position="362"/>
        <end position="385"/>
    </location>
</feature>
<sequence>MSSIAGTGSTPDTPGNAAGFSAGETSLAPIAASERIDSLDFIRGIAVMGILAANIVAFGQPFAAYMYPSAFLTDHGATSEWMWIAQFVLVDGKMRGLFTLLFGAGLYLFMERVWERGGTRWRQMWRLFVLMVFGLVHFILIWAGDILFYYAVFGFLVVPCLRWSARVQLWVGLVGFVLGAAFYALNMTFLYAVADTPMGEQGDLVEVRAGLLEGKAEVLADDAIVTGLKQEGDYAGLVAYRAAEHWMDPLVNLTLFALETIPLMLIGVALYRFGFFSGAFDPRRMRFWGWTGVIFGAALHLAIALFVREGGFTYYMTLAAFVGWSPLPKLMMVLGLAALMVEYSPRWTGALAERVRAAGRAAFTNYLGTSILMLFVFHGWALGLFGQLTRPQLYIVVVLTWAFMLLWSKPWLERFRYGPLEWLWRCLTYGQIFALKR</sequence>
<organism evidence="3 4">
    <name type="scientific">Erythrobacter litoralis</name>
    <dbReference type="NCBI Taxonomy" id="39960"/>
    <lineage>
        <taxon>Bacteria</taxon>
        <taxon>Pseudomonadati</taxon>
        <taxon>Pseudomonadota</taxon>
        <taxon>Alphaproteobacteria</taxon>
        <taxon>Sphingomonadales</taxon>
        <taxon>Erythrobacteraceae</taxon>
        <taxon>Erythrobacter/Porphyrobacter group</taxon>
        <taxon>Erythrobacter</taxon>
    </lineage>
</organism>
<evidence type="ECO:0000256" key="1">
    <source>
        <dbReference type="SAM" id="Phobius"/>
    </source>
</evidence>